<evidence type="ECO:0000313" key="4">
    <source>
        <dbReference type="Proteomes" id="UP001595477"/>
    </source>
</evidence>
<feature type="coiled-coil region" evidence="1">
    <location>
        <begin position="152"/>
        <end position="237"/>
    </location>
</feature>
<evidence type="ECO:0000256" key="2">
    <source>
        <dbReference type="SAM" id="SignalP"/>
    </source>
</evidence>
<keyword evidence="1" id="KW-0175">Coiled coil</keyword>
<keyword evidence="4" id="KW-1185">Reference proteome</keyword>
<evidence type="ECO:0000313" key="3">
    <source>
        <dbReference type="EMBL" id="MFC3200233.1"/>
    </source>
</evidence>
<reference evidence="4" key="1">
    <citation type="journal article" date="2019" name="Int. J. Syst. Evol. Microbiol.">
        <title>The Global Catalogue of Microorganisms (GCM) 10K type strain sequencing project: providing services to taxonomists for standard genome sequencing and annotation.</title>
        <authorList>
            <consortium name="The Broad Institute Genomics Platform"/>
            <consortium name="The Broad Institute Genome Sequencing Center for Infectious Disease"/>
            <person name="Wu L."/>
            <person name="Ma J."/>
        </authorList>
    </citation>
    <scope>NUCLEOTIDE SEQUENCE [LARGE SCALE GENOMIC DNA]</scope>
    <source>
        <strain evidence="4">KCTC 52449</strain>
    </source>
</reference>
<keyword evidence="2" id="KW-0732">Signal</keyword>
<dbReference type="Proteomes" id="UP001595477">
    <property type="component" value="Unassembled WGS sequence"/>
</dbReference>
<sequence>MKVTTLATLLGTLIGSATLSSAAQAQDLPELDRQLTIMSGVIETALKQDTRKDKVRFRSIESTYLAKQGVVFTIRTGGMGRVFDFDFGEFLSVIPGAPPAPPAPTVTVVADGVHVETDGDYEYVYESADWEETANQVIRKVEHIIRETDDRLREFRSDHREVEWEIRELERRNRDLEFELRTADQERQKEVREEMKEMQKELEALKQKELAIAEESKELAAEKKAELAKQKQAQEESYKSFLANFEASIGDTLCSFGAGLRELPDSEHITFVLDDFARSEEGKSADRVYIFNKRDIKRCVTEDISASDMLAKAEVYTF</sequence>
<comment type="caution">
    <text evidence="3">The sequence shown here is derived from an EMBL/GenBank/DDBJ whole genome shotgun (WGS) entry which is preliminary data.</text>
</comment>
<accession>A0ABV7JTG1</accession>
<feature type="chain" id="PRO_5047341920" evidence="2">
    <location>
        <begin position="26"/>
        <end position="318"/>
    </location>
</feature>
<evidence type="ECO:0000256" key="1">
    <source>
        <dbReference type="SAM" id="Coils"/>
    </source>
</evidence>
<organism evidence="3 4">
    <name type="scientific">Alteromonas oceani</name>
    <dbReference type="NCBI Taxonomy" id="2071609"/>
    <lineage>
        <taxon>Bacteria</taxon>
        <taxon>Pseudomonadati</taxon>
        <taxon>Pseudomonadota</taxon>
        <taxon>Gammaproteobacteria</taxon>
        <taxon>Alteromonadales</taxon>
        <taxon>Alteromonadaceae</taxon>
        <taxon>Alteromonas/Salinimonas group</taxon>
        <taxon>Alteromonas</taxon>
    </lineage>
</organism>
<protein>
    <submittedName>
        <fullName evidence="3">Cell envelope integrity protein TolA</fullName>
    </submittedName>
</protein>
<proteinExistence type="predicted"/>
<dbReference type="RefSeq" id="WP_123327067.1">
    <property type="nucleotide sequence ID" value="NZ_JBHRSX010000004.1"/>
</dbReference>
<gene>
    <name evidence="3" type="ORF">ACFOEW_00160</name>
</gene>
<feature type="signal peptide" evidence="2">
    <location>
        <begin position="1"/>
        <end position="25"/>
    </location>
</feature>
<dbReference type="EMBL" id="JBHRSX010000004">
    <property type="protein sequence ID" value="MFC3200233.1"/>
    <property type="molecule type" value="Genomic_DNA"/>
</dbReference>
<name>A0ABV7JTG1_9ALTE</name>